<sequence>MEMITHQYGHGSFDEYLGYTVKICQDRKLKGIRIPDSTVRMYKIMPTTHTDPVNLQETIAGPACQDALQESFMRILTETLVEVTGDGDMAKFEELGAVKDVDVDGVENTGAELTEDEIRANHEQQQEVHLLQNDKERHAREVEDFFHPPPAPPSIEFSSLALPPPATAEAITQQGPNAPANPLVTPRVGKKDWKHSSHTDDIWPFFMEGNADLGTWTYCKLCPPDHAIRNFIKMAWENQFMKMSLKMKALVGKISLMTDIWDDKSMWAYTGVTAHYIVRMRATASDSKGQLILKAYLVGFLPLPGKHCG</sequence>
<name>A0A0C9UPB8_SPHS4</name>
<organism evidence="1 2">
    <name type="scientific">Sphaerobolus stellatus (strain SS14)</name>
    <dbReference type="NCBI Taxonomy" id="990650"/>
    <lineage>
        <taxon>Eukaryota</taxon>
        <taxon>Fungi</taxon>
        <taxon>Dikarya</taxon>
        <taxon>Basidiomycota</taxon>
        <taxon>Agaricomycotina</taxon>
        <taxon>Agaricomycetes</taxon>
        <taxon>Phallomycetidae</taxon>
        <taxon>Geastrales</taxon>
        <taxon>Sphaerobolaceae</taxon>
        <taxon>Sphaerobolus</taxon>
    </lineage>
</organism>
<evidence type="ECO:0000313" key="1">
    <source>
        <dbReference type="EMBL" id="KIJ27291.1"/>
    </source>
</evidence>
<reference evidence="1 2" key="1">
    <citation type="submission" date="2014-06" db="EMBL/GenBank/DDBJ databases">
        <title>Evolutionary Origins and Diversification of the Mycorrhizal Mutualists.</title>
        <authorList>
            <consortium name="DOE Joint Genome Institute"/>
            <consortium name="Mycorrhizal Genomics Consortium"/>
            <person name="Kohler A."/>
            <person name="Kuo A."/>
            <person name="Nagy L.G."/>
            <person name="Floudas D."/>
            <person name="Copeland A."/>
            <person name="Barry K.W."/>
            <person name="Cichocki N."/>
            <person name="Veneault-Fourrey C."/>
            <person name="LaButti K."/>
            <person name="Lindquist E.A."/>
            <person name="Lipzen A."/>
            <person name="Lundell T."/>
            <person name="Morin E."/>
            <person name="Murat C."/>
            <person name="Riley R."/>
            <person name="Ohm R."/>
            <person name="Sun H."/>
            <person name="Tunlid A."/>
            <person name="Henrissat B."/>
            <person name="Grigoriev I.V."/>
            <person name="Hibbett D.S."/>
            <person name="Martin F."/>
        </authorList>
    </citation>
    <scope>NUCLEOTIDE SEQUENCE [LARGE SCALE GENOMIC DNA]</scope>
    <source>
        <strain evidence="1 2">SS14</strain>
    </source>
</reference>
<protein>
    <submittedName>
        <fullName evidence="1">Uncharacterized protein</fullName>
    </submittedName>
</protein>
<dbReference type="OrthoDB" id="3250324at2759"/>
<gene>
    <name evidence="1" type="ORF">M422DRAFT_271539</name>
</gene>
<accession>A0A0C9UPB8</accession>
<dbReference type="Proteomes" id="UP000054279">
    <property type="component" value="Unassembled WGS sequence"/>
</dbReference>
<dbReference type="HOGENOM" id="CLU_900698_0_0_1"/>
<proteinExistence type="predicted"/>
<dbReference type="AlphaFoldDB" id="A0A0C9UPB8"/>
<dbReference type="EMBL" id="KN837340">
    <property type="protein sequence ID" value="KIJ27291.1"/>
    <property type="molecule type" value="Genomic_DNA"/>
</dbReference>
<keyword evidence="2" id="KW-1185">Reference proteome</keyword>
<evidence type="ECO:0000313" key="2">
    <source>
        <dbReference type="Proteomes" id="UP000054279"/>
    </source>
</evidence>